<protein>
    <submittedName>
        <fullName evidence="2">Uncharacterized protein</fullName>
    </submittedName>
</protein>
<dbReference type="EMBL" id="GBXM01091545">
    <property type="protein sequence ID" value="JAH17032.1"/>
    <property type="molecule type" value="Transcribed_RNA"/>
</dbReference>
<feature type="signal peptide" evidence="1">
    <location>
        <begin position="1"/>
        <end position="29"/>
    </location>
</feature>
<proteinExistence type="predicted"/>
<sequence>MGTGVLTWKGMLSLPLLVMLISFSQDGRANSYCFTWTHMSVLTVAKNPSDL</sequence>
<name>A0A0E9QKJ2_ANGAN</name>
<evidence type="ECO:0000256" key="1">
    <source>
        <dbReference type="SAM" id="SignalP"/>
    </source>
</evidence>
<accession>A0A0E9QKJ2</accession>
<feature type="chain" id="PRO_5002431892" evidence="1">
    <location>
        <begin position="30"/>
        <end position="51"/>
    </location>
</feature>
<organism evidence="2">
    <name type="scientific">Anguilla anguilla</name>
    <name type="common">European freshwater eel</name>
    <name type="synonym">Muraena anguilla</name>
    <dbReference type="NCBI Taxonomy" id="7936"/>
    <lineage>
        <taxon>Eukaryota</taxon>
        <taxon>Metazoa</taxon>
        <taxon>Chordata</taxon>
        <taxon>Craniata</taxon>
        <taxon>Vertebrata</taxon>
        <taxon>Euteleostomi</taxon>
        <taxon>Actinopterygii</taxon>
        <taxon>Neopterygii</taxon>
        <taxon>Teleostei</taxon>
        <taxon>Anguilliformes</taxon>
        <taxon>Anguillidae</taxon>
        <taxon>Anguilla</taxon>
    </lineage>
</organism>
<dbReference type="AlphaFoldDB" id="A0A0E9QKJ2"/>
<evidence type="ECO:0000313" key="2">
    <source>
        <dbReference type="EMBL" id="JAH17032.1"/>
    </source>
</evidence>
<reference evidence="2" key="2">
    <citation type="journal article" date="2015" name="Fish Shellfish Immunol.">
        <title>Early steps in the European eel (Anguilla anguilla)-Vibrio vulnificus interaction in the gills: Role of the RtxA13 toxin.</title>
        <authorList>
            <person name="Callol A."/>
            <person name="Pajuelo D."/>
            <person name="Ebbesson L."/>
            <person name="Teles M."/>
            <person name="MacKenzie S."/>
            <person name="Amaro C."/>
        </authorList>
    </citation>
    <scope>NUCLEOTIDE SEQUENCE</scope>
</reference>
<reference evidence="2" key="1">
    <citation type="submission" date="2014-11" db="EMBL/GenBank/DDBJ databases">
        <authorList>
            <person name="Amaro Gonzalez C."/>
        </authorList>
    </citation>
    <scope>NUCLEOTIDE SEQUENCE</scope>
</reference>
<keyword evidence="1" id="KW-0732">Signal</keyword>